<dbReference type="SUPFAM" id="SSF53187">
    <property type="entry name" value="Zn-dependent exopeptidases"/>
    <property type="match status" value="1"/>
</dbReference>
<feature type="active site" description="Proton donor/acceptor" evidence="7">
    <location>
        <position position="365"/>
    </location>
</feature>
<evidence type="ECO:0000256" key="5">
    <source>
        <dbReference type="ARBA" id="ARBA00022833"/>
    </source>
</evidence>
<feature type="domain" description="LysM" evidence="8">
    <location>
        <begin position="50"/>
        <end position="94"/>
    </location>
</feature>
<dbReference type="Gene3D" id="3.40.630.10">
    <property type="entry name" value="Zn peptidases"/>
    <property type="match status" value="1"/>
</dbReference>
<evidence type="ECO:0000256" key="3">
    <source>
        <dbReference type="ARBA" id="ARBA00022670"/>
    </source>
</evidence>
<dbReference type="PANTHER" id="PTHR11705">
    <property type="entry name" value="PROTEASE FAMILY M14 CARBOXYPEPTIDASE A,B"/>
    <property type="match status" value="1"/>
</dbReference>
<dbReference type="Proteomes" id="UP001596233">
    <property type="component" value="Unassembled WGS sequence"/>
</dbReference>
<comment type="similarity">
    <text evidence="2 7">Belongs to the peptidase M14 family.</text>
</comment>
<dbReference type="PROSITE" id="PS52035">
    <property type="entry name" value="PEPTIDASE_M14"/>
    <property type="match status" value="1"/>
</dbReference>
<dbReference type="InterPro" id="IPR036779">
    <property type="entry name" value="LysM_dom_sf"/>
</dbReference>
<dbReference type="SUPFAM" id="SSF54106">
    <property type="entry name" value="LysM domain"/>
    <property type="match status" value="2"/>
</dbReference>
<evidence type="ECO:0000256" key="2">
    <source>
        <dbReference type="ARBA" id="ARBA00005988"/>
    </source>
</evidence>
<protein>
    <submittedName>
        <fullName evidence="10">M14 family metallopeptidase</fullName>
    </submittedName>
</protein>
<evidence type="ECO:0000259" key="8">
    <source>
        <dbReference type="PROSITE" id="PS51782"/>
    </source>
</evidence>
<dbReference type="Gene3D" id="3.10.350.10">
    <property type="entry name" value="LysM domain"/>
    <property type="match status" value="2"/>
</dbReference>
<sequence length="398" mass="44448">MQIAVRPGDTLWGYSVMFDVPLQLILDSNPTLGSSLQVGDLINIPGFTWNEYTVVAGDTLWQIARRNNIPLHLLLQSNPSLETEQLQIGTKIVLPRRVTSRVINGNKNYTYEQLLQDIETLRRIYPNLTAHTIGKSVMGRDIIELRVGNGPSEVHVNASIHANEWITTGALMMFINDYLLAATNSQPLEGQNIYPLYTMNTMSFVPMVNPDGVNLVLNGAPWEEPYHSEVLRLNGGSTDFSGWKANIRGVDLNKQFPALWEVDAVKGPQSPAPRDFSGTAPLTEPEVQALAQLTRDRSFNRVVALHTQGEEIYWGFEGLEPPESELYANRMAQASGYRAIRYVNSTAGYKDWFIQDWRRPGFTIELGSGQNPLPLSQFPSVSRAANLIILEAMKSAYS</sequence>
<dbReference type="EMBL" id="JBHSTE010000002">
    <property type="protein sequence ID" value="MFC6332210.1"/>
    <property type="molecule type" value="Genomic_DNA"/>
</dbReference>
<evidence type="ECO:0000259" key="9">
    <source>
        <dbReference type="PROSITE" id="PS52035"/>
    </source>
</evidence>
<dbReference type="PROSITE" id="PS51782">
    <property type="entry name" value="LYSM"/>
    <property type="match status" value="2"/>
</dbReference>
<name>A0ABW1V4C8_9BACL</name>
<evidence type="ECO:0000313" key="10">
    <source>
        <dbReference type="EMBL" id="MFC6332210.1"/>
    </source>
</evidence>
<feature type="domain" description="LysM" evidence="8">
    <location>
        <begin position="1"/>
        <end position="44"/>
    </location>
</feature>
<gene>
    <name evidence="10" type="ORF">ACFP56_06210</name>
</gene>
<comment type="cofactor">
    <cofactor evidence="1">
        <name>Zn(2+)</name>
        <dbReference type="ChEBI" id="CHEBI:29105"/>
    </cofactor>
</comment>
<dbReference type="InterPro" id="IPR018392">
    <property type="entry name" value="LysM"/>
</dbReference>
<evidence type="ECO:0000256" key="1">
    <source>
        <dbReference type="ARBA" id="ARBA00001947"/>
    </source>
</evidence>
<evidence type="ECO:0000256" key="6">
    <source>
        <dbReference type="ARBA" id="ARBA00023049"/>
    </source>
</evidence>
<dbReference type="Pfam" id="PF01476">
    <property type="entry name" value="LysM"/>
    <property type="match status" value="2"/>
</dbReference>
<dbReference type="InterPro" id="IPR000834">
    <property type="entry name" value="Peptidase_M14"/>
</dbReference>
<keyword evidence="6" id="KW-0482">Metalloprotease</keyword>
<evidence type="ECO:0000313" key="11">
    <source>
        <dbReference type="Proteomes" id="UP001596233"/>
    </source>
</evidence>
<dbReference type="InterPro" id="IPR034274">
    <property type="entry name" value="ENP1_M14_CPD"/>
</dbReference>
<dbReference type="CDD" id="cd00118">
    <property type="entry name" value="LysM"/>
    <property type="match status" value="2"/>
</dbReference>
<keyword evidence="11" id="KW-1185">Reference proteome</keyword>
<evidence type="ECO:0000256" key="7">
    <source>
        <dbReference type="PROSITE-ProRule" id="PRU01379"/>
    </source>
</evidence>
<dbReference type="PANTHER" id="PTHR11705:SF143">
    <property type="entry name" value="SLL0236 PROTEIN"/>
    <property type="match status" value="1"/>
</dbReference>
<accession>A0ABW1V4C8</accession>
<dbReference type="PRINTS" id="PR00765">
    <property type="entry name" value="CRBOXYPTASEA"/>
</dbReference>
<dbReference type="SMART" id="SM00631">
    <property type="entry name" value="Zn_pept"/>
    <property type="match status" value="1"/>
</dbReference>
<keyword evidence="3" id="KW-0645">Protease</keyword>
<feature type="domain" description="Peptidase M14" evidence="9">
    <location>
        <begin position="107"/>
        <end position="393"/>
    </location>
</feature>
<organism evidence="10 11">
    <name type="scientific">Paenibacillus septentrionalis</name>
    <dbReference type="NCBI Taxonomy" id="429342"/>
    <lineage>
        <taxon>Bacteria</taxon>
        <taxon>Bacillati</taxon>
        <taxon>Bacillota</taxon>
        <taxon>Bacilli</taxon>
        <taxon>Bacillales</taxon>
        <taxon>Paenibacillaceae</taxon>
        <taxon>Paenibacillus</taxon>
    </lineage>
</organism>
<keyword evidence="5" id="KW-0862">Zinc</keyword>
<comment type="caution">
    <text evidence="10">The sequence shown here is derived from an EMBL/GenBank/DDBJ whole genome shotgun (WGS) entry which is preliminary data.</text>
</comment>
<dbReference type="CDD" id="cd06229">
    <property type="entry name" value="M14_Endopeptidase_I"/>
    <property type="match status" value="1"/>
</dbReference>
<dbReference type="SMART" id="SM00257">
    <property type="entry name" value="LysM"/>
    <property type="match status" value="2"/>
</dbReference>
<reference evidence="11" key="1">
    <citation type="journal article" date="2019" name="Int. J. Syst. Evol. Microbiol.">
        <title>The Global Catalogue of Microorganisms (GCM) 10K type strain sequencing project: providing services to taxonomists for standard genome sequencing and annotation.</title>
        <authorList>
            <consortium name="The Broad Institute Genomics Platform"/>
            <consortium name="The Broad Institute Genome Sequencing Center for Infectious Disease"/>
            <person name="Wu L."/>
            <person name="Ma J."/>
        </authorList>
    </citation>
    <scope>NUCLEOTIDE SEQUENCE [LARGE SCALE GENOMIC DNA]</scope>
    <source>
        <strain evidence="11">PCU 280</strain>
    </source>
</reference>
<dbReference type="Pfam" id="PF00246">
    <property type="entry name" value="Peptidase_M14"/>
    <property type="match status" value="1"/>
</dbReference>
<evidence type="ECO:0000256" key="4">
    <source>
        <dbReference type="ARBA" id="ARBA00022801"/>
    </source>
</evidence>
<keyword evidence="4" id="KW-0378">Hydrolase</keyword>
<proteinExistence type="inferred from homology"/>
<dbReference type="RefSeq" id="WP_379232334.1">
    <property type="nucleotide sequence ID" value="NZ_JBHSTE010000002.1"/>
</dbReference>